<dbReference type="InterPro" id="IPR000197">
    <property type="entry name" value="Znf_TAZ"/>
</dbReference>
<keyword evidence="1" id="KW-0479">Metal-binding</keyword>
<evidence type="ECO:0000313" key="6">
    <source>
        <dbReference type="EMBL" id="TFJ81644.1"/>
    </source>
</evidence>
<protein>
    <recommendedName>
        <fullName evidence="5">TAZ-type domain-containing protein</fullName>
    </recommendedName>
</protein>
<feature type="region of interest" description="Disordered" evidence="4">
    <location>
        <begin position="199"/>
        <end position="287"/>
    </location>
</feature>
<dbReference type="Pfam" id="PF02135">
    <property type="entry name" value="zf-TAZ"/>
    <property type="match status" value="1"/>
</dbReference>
<sequence length="665" mass="70842">MSNILAAGDYDMQRNSNVDLEQEALANMKSNAQVGLHPSQNQQLLQQQVQQPQGQEESGPKTATPPCLSEGRYTSFLAPLKPLTSPMASSVLEADAKQQQLLKDSLTADLKLLLHEFERFQQATASVSREGPEEVEAMERAAKVEFFLGYIGKVLQELAGADATKLQELEVRIKTSLLPLKGKVVNKLASSLLSSSALGGLQHEPSSSASIPSPSSSPSSSCSTHTTPPISPVSEEKMTVQDNDWRERTHPTAAALMPSVRVQRLDSSSSGATTCSENSEEGRGQLDDQDMECLSLLMEGDGQGLGRPQDRTAGGREWGLGPDEDVTDAASLVSEESSNVFAPSPGEASEMLETISRGLGLGQKRLALSEGSTGSLGLASASFTSVESMQQLKRARSTVIPSISSNSISTTTTSVSVGHGSSEVSESSISVASAEKPQVRQVEYQCGVCAESYSAAASLNPWWALEKQECPQCKKLQIPRIDITLPANAMDYHPALLAEEGDDDDEEEGLGLGGSGLVPGEEFRGMGKEGGDSGVGGGIGVPEEEDGQAISPAQASQILELMSHARTCPGHHDSEAHRAVCASTKYLMLHVRDCDGKTLDGEACGFSWCRPCKHLLGHLVRCYESEQCSICRPQKREPCEEAVACKRETSGAAREGVYRALTSLC</sequence>
<feature type="compositionally biased region" description="Polar residues" evidence="4">
    <location>
        <begin position="265"/>
        <end position="277"/>
    </location>
</feature>
<dbReference type="OrthoDB" id="200182at2759"/>
<keyword evidence="2" id="KW-0863">Zinc-finger</keyword>
<reference evidence="6 7" key="1">
    <citation type="submission" date="2019-01" db="EMBL/GenBank/DDBJ databases">
        <title>Nuclear Genome Assembly of the Microalgal Biofuel strain Nannochloropsis salina CCMP1776.</title>
        <authorList>
            <person name="Hovde B."/>
        </authorList>
    </citation>
    <scope>NUCLEOTIDE SEQUENCE [LARGE SCALE GENOMIC DNA]</scope>
    <source>
        <strain evidence="6 7">CCMP1776</strain>
    </source>
</reference>
<feature type="compositionally biased region" description="Low complexity" evidence="4">
    <location>
        <begin position="43"/>
        <end position="57"/>
    </location>
</feature>
<feature type="domain" description="TAZ-type" evidence="5">
    <location>
        <begin position="543"/>
        <end position="634"/>
    </location>
</feature>
<dbReference type="GO" id="GO:0008270">
    <property type="term" value="F:zinc ion binding"/>
    <property type="evidence" value="ECO:0007669"/>
    <property type="project" value="UniProtKB-KW"/>
</dbReference>
<evidence type="ECO:0000256" key="4">
    <source>
        <dbReference type="SAM" id="MobiDB-lite"/>
    </source>
</evidence>
<gene>
    <name evidence="6" type="ORF">NSK_006895</name>
</gene>
<dbReference type="Gene3D" id="1.20.1020.10">
    <property type="entry name" value="TAZ domain"/>
    <property type="match status" value="1"/>
</dbReference>
<name>A0A4D9CSX1_9STRA</name>
<organism evidence="6 7">
    <name type="scientific">Nannochloropsis salina CCMP1776</name>
    <dbReference type="NCBI Taxonomy" id="1027361"/>
    <lineage>
        <taxon>Eukaryota</taxon>
        <taxon>Sar</taxon>
        <taxon>Stramenopiles</taxon>
        <taxon>Ochrophyta</taxon>
        <taxon>Eustigmatophyceae</taxon>
        <taxon>Eustigmatales</taxon>
        <taxon>Monodopsidaceae</taxon>
        <taxon>Microchloropsis</taxon>
        <taxon>Microchloropsis salina</taxon>
    </lineage>
</organism>
<keyword evidence="7" id="KW-1185">Reference proteome</keyword>
<comment type="caution">
    <text evidence="6">The sequence shown here is derived from an EMBL/GenBank/DDBJ whole genome shotgun (WGS) entry which is preliminary data.</text>
</comment>
<dbReference type="InterPro" id="IPR035898">
    <property type="entry name" value="TAZ_dom_sf"/>
</dbReference>
<evidence type="ECO:0000256" key="1">
    <source>
        <dbReference type="ARBA" id="ARBA00022723"/>
    </source>
</evidence>
<feature type="compositionally biased region" description="Low complexity" evidence="4">
    <location>
        <begin position="199"/>
        <end position="228"/>
    </location>
</feature>
<dbReference type="PROSITE" id="PS50134">
    <property type="entry name" value="ZF_TAZ"/>
    <property type="match status" value="1"/>
</dbReference>
<dbReference type="AlphaFoldDB" id="A0A4D9CSX1"/>
<feature type="region of interest" description="Disordered" evidence="4">
    <location>
        <begin position="43"/>
        <end position="68"/>
    </location>
</feature>
<dbReference type="SUPFAM" id="SSF57933">
    <property type="entry name" value="TAZ domain"/>
    <property type="match status" value="1"/>
</dbReference>
<accession>A0A4D9CSX1</accession>
<feature type="compositionally biased region" description="Basic and acidic residues" evidence="4">
    <location>
        <begin position="234"/>
        <end position="250"/>
    </location>
</feature>
<proteinExistence type="predicted"/>
<evidence type="ECO:0000256" key="3">
    <source>
        <dbReference type="ARBA" id="ARBA00022833"/>
    </source>
</evidence>
<feature type="region of interest" description="Disordered" evidence="4">
    <location>
        <begin position="300"/>
        <end position="324"/>
    </location>
</feature>
<evidence type="ECO:0000259" key="5">
    <source>
        <dbReference type="PROSITE" id="PS50134"/>
    </source>
</evidence>
<dbReference type="SMART" id="SM00551">
    <property type="entry name" value="ZnF_TAZ"/>
    <property type="match status" value="1"/>
</dbReference>
<keyword evidence="3" id="KW-0862">Zinc</keyword>
<evidence type="ECO:0000313" key="7">
    <source>
        <dbReference type="Proteomes" id="UP000355283"/>
    </source>
</evidence>
<evidence type="ECO:0000256" key="2">
    <source>
        <dbReference type="ARBA" id="ARBA00022771"/>
    </source>
</evidence>
<dbReference type="Proteomes" id="UP000355283">
    <property type="component" value="Unassembled WGS sequence"/>
</dbReference>
<dbReference type="EMBL" id="SDOX01000122">
    <property type="protein sequence ID" value="TFJ81644.1"/>
    <property type="molecule type" value="Genomic_DNA"/>
</dbReference>